<protein>
    <recommendedName>
        <fullName evidence="3">MMS19 nucleotide excision repair protein</fullName>
    </recommendedName>
</protein>
<dbReference type="EMBL" id="CAUYUJ010016636">
    <property type="protein sequence ID" value="CAK0867376.1"/>
    <property type="molecule type" value="Genomic_DNA"/>
</dbReference>
<evidence type="ECO:0000313" key="1">
    <source>
        <dbReference type="EMBL" id="CAK0867376.1"/>
    </source>
</evidence>
<keyword evidence="2" id="KW-1185">Reference proteome</keyword>
<comment type="caution">
    <text evidence="1">The sequence shown here is derived from an EMBL/GenBank/DDBJ whole genome shotgun (WGS) entry which is preliminary data.</text>
</comment>
<sequence>MERLDALRRKSSLLLALQGAWDGLDGAPSAADQADLAGALLALLDACGGDAGALARSAELVARLVPQLRPGALQAQTPDVVLSL</sequence>
<name>A0ABN9V403_9DINO</name>
<gene>
    <name evidence="1" type="ORF">PCOR1329_LOCUS54329</name>
</gene>
<evidence type="ECO:0000313" key="2">
    <source>
        <dbReference type="Proteomes" id="UP001189429"/>
    </source>
</evidence>
<dbReference type="Proteomes" id="UP001189429">
    <property type="component" value="Unassembled WGS sequence"/>
</dbReference>
<reference evidence="1" key="1">
    <citation type="submission" date="2023-10" db="EMBL/GenBank/DDBJ databases">
        <authorList>
            <person name="Chen Y."/>
            <person name="Shah S."/>
            <person name="Dougan E. K."/>
            <person name="Thang M."/>
            <person name="Chan C."/>
        </authorList>
    </citation>
    <scope>NUCLEOTIDE SEQUENCE [LARGE SCALE GENOMIC DNA]</scope>
</reference>
<organism evidence="1 2">
    <name type="scientific">Prorocentrum cordatum</name>
    <dbReference type="NCBI Taxonomy" id="2364126"/>
    <lineage>
        <taxon>Eukaryota</taxon>
        <taxon>Sar</taxon>
        <taxon>Alveolata</taxon>
        <taxon>Dinophyceae</taxon>
        <taxon>Prorocentrales</taxon>
        <taxon>Prorocentraceae</taxon>
        <taxon>Prorocentrum</taxon>
    </lineage>
</organism>
<accession>A0ABN9V403</accession>
<evidence type="ECO:0008006" key="3">
    <source>
        <dbReference type="Google" id="ProtNLM"/>
    </source>
</evidence>
<proteinExistence type="predicted"/>